<dbReference type="InterPro" id="IPR016161">
    <property type="entry name" value="Ald_DH/histidinol_DH"/>
</dbReference>
<dbReference type="Proteomes" id="UP000664534">
    <property type="component" value="Unassembled WGS sequence"/>
</dbReference>
<dbReference type="InterPro" id="IPR015590">
    <property type="entry name" value="Aldehyde_DH_dom"/>
</dbReference>
<evidence type="ECO:0000313" key="6">
    <source>
        <dbReference type="Proteomes" id="UP000664534"/>
    </source>
</evidence>
<protein>
    <recommendedName>
        <fullName evidence="4">Aldehyde dehydrogenase domain-containing protein</fullName>
    </recommendedName>
</protein>
<name>A0A8H3J1I9_9LECA</name>
<dbReference type="SUPFAM" id="SSF53720">
    <property type="entry name" value="ALDH-like"/>
    <property type="match status" value="1"/>
</dbReference>
<evidence type="ECO:0000256" key="3">
    <source>
        <dbReference type="RuleBase" id="RU003345"/>
    </source>
</evidence>
<dbReference type="PANTHER" id="PTHR43353">
    <property type="entry name" value="SUCCINATE-SEMIALDEHYDE DEHYDROGENASE, MITOCHONDRIAL"/>
    <property type="match status" value="1"/>
</dbReference>
<keyword evidence="1 3" id="KW-0560">Oxidoreductase</keyword>
<feature type="active site" evidence="2">
    <location>
        <position position="267"/>
    </location>
</feature>
<evidence type="ECO:0000259" key="4">
    <source>
        <dbReference type="Pfam" id="PF00171"/>
    </source>
</evidence>
<evidence type="ECO:0000313" key="5">
    <source>
        <dbReference type="EMBL" id="CAF9938991.1"/>
    </source>
</evidence>
<dbReference type="InterPro" id="IPR016163">
    <property type="entry name" value="Ald_DH_C"/>
</dbReference>
<keyword evidence="6" id="KW-1185">Reference proteome</keyword>
<comment type="similarity">
    <text evidence="3">Belongs to the aldehyde dehydrogenase family.</text>
</comment>
<dbReference type="AlphaFoldDB" id="A0A8H3J1I9"/>
<dbReference type="Gene3D" id="3.40.605.10">
    <property type="entry name" value="Aldehyde Dehydrogenase, Chain A, domain 1"/>
    <property type="match status" value="2"/>
</dbReference>
<gene>
    <name evidence="5" type="ORF">IMSHALPRED_001159</name>
</gene>
<dbReference type="GO" id="GO:0004777">
    <property type="term" value="F:succinate-semialdehyde dehydrogenase (NAD+) activity"/>
    <property type="evidence" value="ECO:0007669"/>
    <property type="project" value="TreeGrafter"/>
</dbReference>
<dbReference type="OrthoDB" id="310895at2759"/>
<accession>A0A8H3J1I9</accession>
<dbReference type="EMBL" id="CAJPDT010000114">
    <property type="protein sequence ID" value="CAF9938991.1"/>
    <property type="molecule type" value="Genomic_DNA"/>
</dbReference>
<dbReference type="InterPro" id="IPR050740">
    <property type="entry name" value="Aldehyde_DH_Superfamily"/>
</dbReference>
<organism evidence="5 6">
    <name type="scientific">Imshaugia aleurites</name>
    <dbReference type="NCBI Taxonomy" id="172621"/>
    <lineage>
        <taxon>Eukaryota</taxon>
        <taxon>Fungi</taxon>
        <taxon>Dikarya</taxon>
        <taxon>Ascomycota</taxon>
        <taxon>Pezizomycotina</taxon>
        <taxon>Lecanoromycetes</taxon>
        <taxon>OSLEUM clade</taxon>
        <taxon>Lecanoromycetidae</taxon>
        <taxon>Lecanorales</taxon>
        <taxon>Lecanorineae</taxon>
        <taxon>Parmeliaceae</taxon>
        <taxon>Imshaugia</taxon>
    </lineage>
</organism>
<sequence>MTTNGHENGTHVSNHSSDHVVPLLINGKEITNETTFDVVSPVSGKVIWKGTSVSKEQAIEAVEAAQAAFPAWSKTKPAFKRDILLRASDILKSWGDEICEYMNNETGSVDGVSRYFNLPLGIEQLKDVAGRIVTVTGSIPVCGDEGKSALMYKEPYGVVFGIAPWNSPITLGVRAITYALAAGNTCVLKGSEMSPRCFWAIGSIFKAAGLPDGVLNVIFHRTQDAPEVTSAIIEHPFVKKINFTGSTATGSIIAAQAGKLLKPVLMELGGKAPAIVLKEANLEKAAEGCAVGAFMHSGQVCMSTERILVHSSIAEKFREALKTAMEKIYGKESPAPILVHGPPVQKNKKLVEQALSKGAKILAGDLNAKEHSDTRMRPIVVDGVTKDMDLYHIESFGPTVSLIVVDSEEEAIEIANDTEYGLSASVFTEDLAAGLRVAKQIETGYASPFHSFLLSADAAEWRDQSIEADDNSAVHINNMTVHDECNLPHGGAKKSGWGRFNGTAGIEEFLRIKCVTWAD</sequence>
<dbReference type="PROSITE" id="PS00687">
    <property type="entry name" value="ALDEHYDE_DEHYDR_GLU"/>
    <property type="match status" value="1"/>
</dbReference>
<comment type="caution">
    <text evidence="5">The sequence shown here is derived from an EMBL/GenBank/DDBJ whole genome shotgun (WGS) entry which is preliminary data.</text>
</comment>
<dbReference type="Gene3D" id="3.40.309.10">
    <property type="entry name" value="Aldehyde Dehydrogenase, Chain A, domain 2"/>
    <property type="match status" value="2"/>
</dbReference>
<dbReference type="CDD" id="cd07105">
    <property type="entry name" value="ALDH_SaliADH"/>
    <property type="match status" value="1"/>
</dbReference>
<feature type="domain" description="Aldehyde dehydrogenase" evidence="4">
    <location>
        <begin position="33"/>
        <end position="445"/>
    </location>
</feature>
<dbReference type="PANTHER" id="PTHR43353:SF6">
    <property type="entry name" value="CYTOPLASMIC ALDEHYDE DEHYDROGENASE (EUROFUNG)"/>
    <property type="match status" value="1"/>
</dbReference>
<reference evidence="5" key="1">
    <citation type="submission" date="2021-03" db="EMBL/GenBank/DDBJ databases">
        <authorList>
            <person name="Tagirdzhanova G."/>
        </authorList>
    </citation>
    <scope>NUCLEOTIDE SEQUENCE</scope>
</reference>
<dbReference type="Pfam" id="PF00171">
    <property type="entry name" value="Aldedh"/>
    <property type="match status" value="2"/>
</dbReference>
<proteinExistence type="inferred from homology"/>
<feature type="domain" description="Aldehyde dehydrogenase" evidence="4">
    <location>
        <begin position="470"/>
        <end position="515"/>
    </location>
</feature>
<dbReference type="GO" id="GO:0009450">
    <property type="term" value="P:gamma-aminobutyric acid catabolic process"/>
    <property type="evidence" value="ECO:0007669"/>
    <property type="project" value="TreeGrafter"/>
</dbReference>
<dbReference type="InterPro" id="IPR029510">
    <property type="entry name" value="Ald_DH_CS_GLU"/>
</dbReference>
<evidence type="ECO:0000256" key="2">
    <source>
        <dbReference type="PROSITE-ProRule" id="PRU10007"/>
    </source>
</evidence>
<evidence type="ECO:0000256" key="1">
    <source>
        <dbReference type="ARBA" id="ARBA00023002"/>
    </source>
</evidence>
<dbReference type="InterPro" id="IPR016162">
    <property type="entry name" value="Ald_DH_N"/>
</dbReference>